<accession>A0A3C1KF43</accession>
<dbReference type="Proteomes" id="UP000257479">
    <property type="component" value="Unassembled WGS sequence"/>
</dbReference>
<reference evidence="1 2" key="1">
    <citation type="journal article" date="2018" name="Nat. Biotechnol.">
        <title>A standardized bacterial taxonomy based on genome phylogeny substantially revises the tree of life.</title>
        <authorList>
            <person name="Parks D.H."/>
            <person name="Chuvochina M."/>
            <person name="Waite D.W."/>
            <person name="Rinke C."/>
            <person name="Skarshewski A."/>
            <person name="Chaumeil P.A."/>
            <person name="Hugenholtz P."/>
        </authorList>
    </citation>
    <scope>NUCLEOTIDE SEQUENCE [LARGE SCALE GENOMIC DNA]</scope>
    <source>
        <strain evidence="1">UBA9152</strain>
    </source>
</reference>
<organism evidence="1 2">
    <name type="scientific">Microbacterium ginsengisoli</name>
    <dbReference type="NCBI Taxonomy" id="400772"/>
    <lineage>
        <taxon>Bacteria</taxon>
        <taxon>Bacillati</taxon>
        <taxon>Actinomycetota</taxon>
        <taxon>Actinomycetes</taxon>
        <taxon>Micrococcales</taxon>
        <taxon>Microbacteriaceae</taxon>
        <taxon>Microbacterium</taxon>
    </lineage>
</organism>
<dbReference type="AlphaFoldDB" id="A0A3C1KF43"/>
<evidence type="ECO:0000313" key="2">
    <source>
        <dbReference type="Proteomes" id="UP000257479"/>
    </source>
</evidence>
<comment type="caution">
    <text evidence="1">The sequence shown here is derived from an EMBL/GenBank/DDBJ whole genome shotgun (WGS) entry which is preliminary data.</text>
</comment>
<evidence type="ECO:0000313" key="1">
    <source>
        <dbReference type="EMBL" id="HAN25088.1"/>
    </source>
</evidence>
<dbReference type="EMBL" id="DMNG01000188">
    <property type="protein sequence ID" value="HAN25088.1"/>
    <property type="molecule type" value="Genomic_DNA"/>
</dbReference>
<proteinExistence type="predicted"/>
<gene>
    <name evidence="1" type="ORF">DCP95_11025</name>
</gene>
<name>A0A3C1KF43_9MICO</name>
<feature type="non-terminal residue" evidence="1">
    <location>
        <position position="1"/>
    </location>
</feature>
<sequence length="86" mass="9257">LGGERPPQLGARCLDGGLRRGELGRSSPLRGPLGLLVGDPARVGEGIGCRDRRGIRRHRRLRDRGTPIRRAGEGTLEIGGVEIGWL</sequence>
<protein>
    <submittedName>
        <fullName evidence="1">Uncharacterized protein</fullName>
    </submittedName>
</protein>